<organism evidence="1 2">
    <name type="scientific">Lutibacter flavus</name>
    <dbReference type="NCBI Taxonomy" id="691689"/>
    <lineage>
        <taxon>Bacteria</taxon>
        <taxon>Pseudomonadati</taxon>
        <taxon>Bacteroidota</taxon>
        <taxon>Flavobacteriia</taxon>
        <taxon>Flavobacteriales</taxon>
        <taxon>Flavobacteriaceae</taxon>
        <taxon>Lutibacter</taxon>
    </lineage>
</organism>
<protein>
    <recommendedName>
        <fullName evidence="3">Inclusion body protein</fullName>
    </recommendedName>
</protein>
<dbReference type="EMBL" id="FZNX01000001">
    <property type="protein sequence ID" value="SNR31465.1"/>
    <property type="molecule type" value="Genomic_DNA"/>
</dbReference>
<name>A0A238VAP4_9FLAO</name>
<accession>A0A238VAP4</accession>
<dbReference type="RefSeq" id="WP_089376573.1">
    <property type="nucleotide sequence ID" value="NZ_FZNX01000001.1"/>
</dbReference>
<keyword evidence="2" id="KW-1185">Reference proteome</keyword>
<dbReference type="Gene3D" id="2.60.40.3910">
    <property type="entry name" value="Inclusion body protein"/>
    <property type="match status" value="1"/>
</dbReference>
<gene>
    <name evidence="1" type="ORF">SAMN04488111_0201</name>
</gene>
<evidence type="ECO:0000313" key="2">
    <source>
        <dbReference type="Proteomes" id="UP000198412"/>
    </source>
</evidence>
<dbReference type="AlphaFoldDB" id="A0A238VAP4"/>
<dbReference type="InterPro" id="IPR038712">
    <property type="entry name" value="PixA-like_sf"/>
</dbReference>
<sequence>MKQIDILMVVDTQGALASNDLTSNIYLIDTNKYVGSGNEGQAELKTACKDGQIINWRVSAINPGNDVEIVSFSGQMITGNFCNPIKQGLSGEEYWEGRIEVQGKAQTIQYNATLSIDGKAMTFDPYLIVSV</sequence>
<evidence type="ECO:0000313" key="1">
    <source>
        <dbReference type="EMBL" id="SNR31465.1"/>
    </source>
</evidence>
<evidence type="ECO:0008006" key="3">
    <source>
        <dbReference type="Google" id="ProtNLM"/>
    </source>
</evidence>
<reference evidence="2" key="1">
    <citation type="submission" date="2017-06" db="EMBL/GenBank/DDBJ databases">
        <authorList>
            <person name="Varghese N."/>
            <person name="Submissions S."/>
        </authorList>
    </citation>
    <scope>NUCLEOTIDE SEQUENCE [LARGE SCALE GENOMIC DNA]</scope>
    <source>
        <strain evidence="2">DSM 27993</strain>
    </source>
</reference>
<dbReference type="Proteomes" id="UP000198412">
    <property type="component" value="Unassembled WGS sequence"/>
</dbReference>
<proteinExistence type="predicted"/>
<dbReference type="OrthoDB" id="1493632at2"/>